<comment type="caution">
    <text evidence="2">The sequence shown here is derived from an EMBL/GenBank/DDBJ whole genome shotgun (WGS) entry which is preliminary data.</text>
</comment>
<protein>
    <submittedName>
        <fullName evidence="2">Uncharacterized protein</fullName>
    </submittedName>
</protein>
<keyword evidence="3" id="KW-1185">Reference proteome</keyword>
<dbReference type="Proteomes" id="UP000654075">
    <property type="component" value="Unassembled WGS sequence"/>
</dbReference>
<accession>A0A813DGS2</accession>
<evidence type="ECO:0000256" key="1">
    <source>
        <dbReference type="SAM" id="MobiDB-lite"/>
    </source>
</evidence>
<proteinExistence type="predicted"/>
<organism evidence="2 3">
    <name type="scientific">Polarella glacialis</name>
    <name type="common">Dinoflagellate</name>
    <dbReference type="NCBI Taxonomy" id="89957"/>
    <lineage>
        <taxon>Eukaryota</taxon>
        <taxon>Sar</taxon>
        <taxon>Alveolata</taxon>
        <taxon>Dinophyceae</taxon>
        <taxon>Suessiales</taxon>
        <taxon>Suessiaceae</taxon>
        <taxon>Polarella</taxon>
    </lineage>
</organism>
<gene>
    <name evidence="2" type="ORF">PGLA1383_LOCUS3729</name>
</gene>
<reference evidence="2" key="1">
    <citation type="submission" date="2021-02" db="EMBL/GenBank/DDBJ databases">
        <authorList>
            <person name="Dougan E. K."/>
            <person name="Rhodes N."/>
            <person name="Thang M."/>
            <person name="Chan C."/>
        </authorList>
    </citation>
    <scope>NUCLEOTIDE SEQUENCE</scope>
</reference>
<name>A0A813DGS2_POLGL</name>
<evidence type="ECO:0000313" key="2">
    <source>
        <dbReference type="EMBL" id="CAE8584804.1"/>
    </source>
</evidence>
<feature type="region of interest" description="Disordered" evidence="1">
    <location>
        <begin position="62"/>
        <end position="100"/>
    </location>
</feature>
<evidence type="ECO:0000313" key="3">
    <source>
        <dbReference type="Proteomes" id="UP000654075"/>
    </source>
</evidence>
<sequence>MTTGQIYGDALQLLTTAAASRPAPKKSVWEAASNAFTLYVGGQKQADSFTLEASSVEKVLEGPAAVDAGDSSLPSTSASSDESMMYDRSSDARTAPKVSV</sequence>
<feature type="compositionally biased region" description="Low complexity" evidence="1">
    <location>
        <begin position="71"/>
        <end position="83"/>
    </location>
</feature>
<dbReference type="AlphaFoldDB" id="A0A813DGS2"/>
<dbReference type="EMBL" id="CAJNNV010001334">
    <property type="protein sequence ID" value="CAE8584804.1"/>
    <property type="molecule type" value="Genomic_DNA"/>
</dbReference>